<comment type="caution">
    <text evidence="1">The sequence shown here is derived from an EMBL/GenBank/DDBJ whole genome shotgun (WGS) entry which is preliminary data.</text>
</comment>
<gene>
    <name evidence="1" type="ORF">WNY63_08680</name>
</gene>
<dbReference type="Gene3D" id="3.40.190.10">
    <property type="entry name" value="Periplasmic binding protein-like II"/>
    <property type="match status" value="2"/>
</dbReference>
<evidence type="ECO:0000313" key="1">
    <source>
        <dbReference type="EMBL" id="MEM5550802.1"/>
    </source>
</evidence>
<accession>A0ABU9U191</accession>
<evidence type="ECO:0000313" key="2">
    <source>
        <dbReference type="Proteomes" id="UP001388366"/>
    </source>
</evidence>
<keyword evidence="2" id="KW-1185">Reference proteome</keyword>
<dbReference type="Proteomes" id="UP001388366">
    <property type="component" value="Unassembled WGS sequence"/>
</dbReference>
<protein>
    <submittedName>
        <fullName evidence="1">Transporter substrate-binding domain-containing protein</fullName>
    </submittedName>
</protein>
<dbReference type="EMBL" id="JBBMQU010000012">
    <property type="protein sequence ID" value="MEM5550802.1"/>
    <property type="molecule type" value="Genomic_DNA"/>
</dbReference>
<reference evidence="1 2" key="1">
    <citation type="submission" date="2024-03" db="EMBL/GenBank/DDBJ databases">
        <title>Community enrichment and isolation of bacterial strains for fucoidan degradation.</title>
        <authorList>
            <person name="Sichert A."/>
        </authorList>
    </citation>
    <scope>NUCLEOTIDE SEQUENCE [LARGE SCALE GENOMIC DNA]</scope>
    <source>
        <strain evidence="1 2">AS81</strain>
    </source>
</reference>
<organism evidence="1 2">
    <name type="scientific">Pseudoalteromonas neustonica</name>
    <dbReference type="NCBI Taxonomy" id="1840331"/>
    <lineage>
        <taxon>Bacteria</taxon>
        <taxon>Pseudomonadati</taxon>
        <taxon>Pseudomonadota</taxon>
        <taxon>Gammaproteobacteria</taxon>
        <taxon>Alteromonadales</taxon>
        <taxon>Pseudoalteromonadaceae</taxon>
        <taxon>Pseudoalteromonas</taxon>
    </lineage>
</organism>
<sequence>MTFNRPADTQQARYVIELMTMAYKELGYELHIIDFNHQSSLAAANNGTLDGQLGRVASINKKYKNLRLVNVPLFEFDLILLKNCQQCNFEQIANIAIQSGYPAAQNYLDQHPYIGDVIRVKSVTAQLNLLTQKKVQGAILLDFLLDTAHPSFDANQFHKEVLIPIKSFHFLHSRHQALIPKLETQLNKLNKNGTVHLLKNKYNLN</sequence>
<dbReference type="SUPFAM" id="SSF53850">
    <property type="entry name" value="Periplasmic binding protein-like II"/>
    <property type="match status" value="1"/>
</dbReference>
<proteinExistence type="predicted"/>
<name>A0ABU9U191_9GAMM</name>